<dbReference type="EMBL" id="FQYI01000012">
    <property type="protein sequence ID" value="SHJ20465.1"/>
    <property type="molecule type" value="Genomic_DNA"/>
</dbReference>
<evidence type="ECO:0000313" key="3">
    <source>
        <dbReference type="EMBL" id="SHJ20465.1"/>
    </source>
</evidence>
<evidence type="ECO:0000313" key="4">
    <source>
        <dbReference type="Proteomes" id="UP000184335"/>
    </source>
</evidence>
<feature type="coiled-coil region" evidence="1">
    <location>
        <begin position="900"/>
        <end position="951"/>
    </location>
</feature>
<evidence type="ECO:0000256" key="1">
    <source>
        <dbReference type="SAM" id="Coils"/>
    </source>
</evidence>
<gene>
    <name evidence="3" type="ORF">SAMN05443429_11232</name>
</gene>
<proteinExistence type="predicted"/>
<organism evidence="3 4">
    <name type="scientific">Cruoricaptor ignavus</name>
    <dbReference type="NCBI Taxonomy" id="1118202"/>
    <lineage>
        <taxon>Bacteria</taxon>
        <taxon>Pseudomonadati</taxon>
        <taxon>Bacteroidota</taxon>
        <taxon>Flavobacteriia</taxon>
        <taxon>Flavobacteriales</taxon>
        <taxon>Weeksellaceae</taxon>
        <taxon>Cruoricaptor</taxon>
    </lineage>
</organism>
<dbReference type="RefSeq" id="WP_073180854.1">
    <property type="nucleotide sequence ID" value="NZ_FQYI01000012.1"/>
</dbReference>
<reference evidence="3 4" key="1">
    <citation type="submission" date="2016-11" db="EMBL/GenBank/DDBJ databases">
        <authorList>
            <person name="Jaros S."/>
            <person name="Januszkiewicz K."/>
            <person name="Wedrychowicz H."/>
        </authorList>
    </citation>
    <scope>NUCLEOTIDE SEQUENCE [LARGE SCALE GENOMIC DNA]</scope>
    <source>
        <strain evidence="3 4">DSM 25479</strain>
    </source>
</reference>
<dbReference type="AlphaFoldDB" id="A0A1M6HE46"/>
<evidence type="ECO:0000259" key="2">
    <source>
        <dbReference type="Pfam" id="PF10145"/>
    </source>
</evidence>
<sequence>MAERNINLATFNFDLSGIEKQIIENRKQIEAFSAALAVNKKALNEDKKTILEYGKTLSALEKFQEEVNEEFTKGTISAEEYAEATQMIKQEADKTKDSIKELASAQSGHIKTIIEQERQVSELRQSNAELNKLLAGNRTEIVGNEGAYRDLNKELNALKIESKNLGAQLVKLRMDGKENTEEYRRLEEQWEKVSEKADALNDEFKALDKAVGDNQRSVGDYTDSIKKAFADLPELLRSGDVLGSVNAIKGMTEDVQGAAKSMVTGLKTAFQSLWAAIAANPILVTLGAIVVAVGAYVKEMWEYNQEIRVLNREVEQLAQTSGEATDALRKNASALSETFGGEFQERVRELNSLMKDFGITSDEAFKIYTEGLARGGVLNDEFAESVREYGPLLADAGYSAQEFINILNAGIELDIYNDKLPDAIKEGYLSLKEQTKATRDALVNAFGAPFTDELLIRIQHGKTTVAKGLDEIARKAEEANLNQQQLAQITADVFRGAGEDAGGAVKIFEALNKAQEYTIDNMTELQRQTVTLAELNKDLAEAKDEAFKSDSVIAFQADVEKAWKYIQIGWYNSLAAIQKFLGDAMKGFQLAFMNVRDAITSIPTMFANVLRGMRGDMLQFAEIARTAGDIIRAAFAFDVDGLGKGIDALIGKVKNFQSQTQKAITENRETLGGINSRNVGSINAREQAKVESERAARAQVEKNKNKTVTGAVGEARAKDDADGKKSADARVRAAEQARKEQERLIKEQQRLAEQEARDRLAQLKKSADLAVNIAKNELANHIAVNAEKLKSDQRYNQDRYNSELEYFKKLKQLRDEELRLEEEKAKVGIKDQQEIDAIAEEFRIKRLENETDYNQKIGDISKKFREQQREDERLSREIEFQQRIIDLEEQGGQEFAIRQAQAEEERRVNMEKLEEDYANQLISFENFEAQKSLIEQQYAEKEKRIRQAVEDSKLQAIANTLGQAAGLFEENTAAYKALSIAQATINTYLGVSRLLAEYPGPIGWIMSAAQIAQGLAMVLKIAGVNASPKKAARGMKINGPSHSAGGVKMMTPSGMIEAEGGEVIINKRSAQMFAPQLSAINMAGGGVPLFARGGVVPSNVASNQNIFKESIDSEMLAETLRIAVAKGAAEGTHSGSQRGISELSESKMIMENSKI</sequence>
<feature type="coiled-coil region" evidence="1">
    <location>
        <begin position="810"/>
        <end position="850"/>
    </location>
</feature>
<dbReference type="STRING" id="1118202.SAMN05443429_11232"/>
<dbReference type="Proteomes" id="UP000184335">
    <property type="component" value="Unassembled WGS sequence"/>
</dbReference>
<protein>
    <submittedName>
        <fullName evidence="3">Chromosome segregation ATPase</fullName>
    </submittedName>
</protein>
<dbReference type="Pfam" id="PF10145">
    <property type="entry name" value="PhageMin_Tail"/>
    <property type="match status" value="1"/>
</dbReference>
<dbReference type="InterPro" id="IPR010090">
    <property type="entry name" value="Phage_tape_meas"/>
</dbReference>
<keyword evidence="4" id="KW-1185">Reference proteome</keyword>
<accession>A0A1M6HE46</accession>
<name>A0A1M6HE46_9FLAO</name>
<dbReference type="OrthoDB" id="975149at2"/>
<keyword evidence="1" id="KW-0175">Coiled coil</keyword>
<feature type="coiled-coil region" evidence="1">
    <location>
        <begin position="683"/>
        <end position="766"/>
    </location>
</feature>
<feature type="coiled-coil region" evidence="1">
    <location>
        <begin position="113"/>
        <end position="203"/>
    </location>
</feature>
<feature type="domain" description="Phage tail tape measure protein" evidence="2">
    <location>
        <begin position="320"/>
        <end position="494"/>
    </location>
</feature>